<sequence length="70" mass="8027">MPRLTRLNRTHIDPLPLLFCPVMCPRIHTTSCSSYHFLQQSSLCPATLPALTGPMAKLPEQEEKTKEFFR</sequence>
<dbReference type="EMBL" id="GBXM01009546">
    <property type="protein sequence ID" value="JAH99031.1"/>
    <property type="molecule type" value="Transcribed_RNA"/>
</dbReference>
<reference evidence="1" key="2">
    <citation type="journal article" date="2015" name="Fish Shellfish Immunol.">
        <title>Early steps in the European eel (Anguilla anguilla)-Vibrio vulnificus interaction in the gills: Role of the RtxA13 toxin.</title>
        <authorList>
            <person name="Callol A."/>
            <person name="Pajuelo D."/>
            <person name="Ebbesson L."/>
            <person name="Teles M."/>
            <person name="MacKenzie S."/>
            <person name="Amaro C."/>
        </authorList>
    </citation>
    <scope>NUCLEOTIDE SEQUENCE</scope>
</reference>
<protein>
    <submittedName>
        <fullName evidence="1">Uncharacterized protein</fullName>
    </submittedName>
</protein>
<dbReference type="AlphaFoldDB" id="A0A0E9X996"/>
<evidence type="ECO:0000313" key="1">
    <source>
        <dbReference type="EMBL" id="JAH99031.1"/>
    </source>
</evidence>
<accession>A0A0E9X996</accession>
<reference evidence="1" key="1">
    <citation type="submission" date="2014-11" db="EMBL/GenBank/DDBJ databases">
        <authorList>
            <person name="Amaro Gonzalez C."/>
        </authorList>
    </citation>
    <scope>NUCLEOTIDE SEQUENCE</scope>
</reference>
<name>A0A0E9X996_ANGAN</name>
<proteinExistence type="predicted"/>
<organism evidence="1">
    <name type="scientific">Anguilla anguilla</name>
    <name type="common">European freshwater eel</name>
    <name type="synonym">Muraena anguilla</name>
    <dbReference type="NCBI Taxonomy" id="7936"/>
    <lineage>
        <taxon>Eukaryota</taxon>
        <taxon>Metazoa</taxon>
        <taxon>Chordata</taxon>
        <taxon>Craniata</taxon>
        <taxon>Vertebrata</taxon>
        <taxon>Euteleostomi</taxon>
        <taxon>Actinopterygii</taxon>
        <taxon>Neopterygii</taxon>
        <taxon>Teleostei</taxon>
        <taxon>Anguilliformes</taxon>
        <taxon>Anguillidae</taxon>
        <taxon>Anguilla</taxon>
    </lineage>
</organism>